<keyword evidence="3" id="KW-1185">Reference proteome</keyword>
<reference evidence="2 3" key="1">
    <citation type="journal article" date="2012" name="PLoS ONE">
        <title>Genome sequence and transcriptome analysis of the radioresistant bacterium Deinococcus gobiensis: insights into the extreme environmental adaptations.</title>
        <authorList>
            <person name="Yuan M."/>
            <person name="Chen M."/>
            <person name="Zhang W."/>
            <person name="Lu W."/>
            <person name="Wang J."/>
            <person name="Yang M."/>
            <person name="Zhao P."/>
            <person name="Tang R."/>
            <person name="Li X."/>
            <person name="Hao Y."/>
            <person name="Zhou Z."/>
            <person name="Zhan Y."/>
            <person name="Yu H."/>
            <person name="Teng C."/>
            <person name="Yan Y."/>
            <person name="Ping S."/>
            <person name="Wang Y."/>
            <person name="Lin M."/>
        </authorList>
    </citation>
    <scope>NUCLEOTIDE SEQUENCE [LARGE SCALE GENOMIC DNA]</scope>
    <source>
        <strain evidence="2 3">I-0</strain>
    </source>
</reference>
<accession>H8GZ05</accession>
<dbReference type="PATRIC" id="fig|745776.4.peg.2254"/>
<evidence type="ECO:0000256" key="1">
    <source>
        <dbReference type="SAM" id="MobiDB-lite"/>
    </source>
</evidence>
<dbReference type="KEGG" id="dgo:DGo_CA2196"/>
<dbReference type="HOGENOM" id="CLU_2786984_0_0_0"/>
<name>H8GZ05_DEIGI</name>
<dbReference type="STRING" id="745776.DGo_CA2196"/>
<organism evidence="2 3">
    <name type="scientific">Deinococcus gobiensis (strain DSM 21396 / JCM 16679 / CGMCC 1.7299 / I-0)</name>
    <dbReference type="NCBI Taxonomy" id="745776"/>
    <lineage>
        <taxon>Bacteria</taxon>
        <taxon>Thermotogati</taxon>
        <taxon>Deinococcota</taxon>
        <taxon>Deinococci</taxon>
        <taxon>Deinococcales</taxon>
        <taxon>Deinococcaceae</taxon>
        <taxon>Deinococcus</taxon>
    </lineage>
</organism>
<dbReference type="EMBL" id="CP002191">
    <property type="protein sequence ID" value="AFD26123.1"/>
    <property type="molecule type" value="Genomic_DNA"/>
</dbReference>
<feature type="region of interest" description="Disordered" evidence="1">
    <location>
        <begin position="1"/>
        <end position="20"/>
    </location>
</feature>
<proteinExistence type="predicted"/>
<protein>
    <submittedName>
        <fullName evidence="2">Uncharacterized protein</fullName>
    </submittedName>
</protein>
<gene>
    <name evidence="2" type="ordered locus">DGo_CA2196</name>
</gene>
<feature type="compositionally biased region" description="Basic and acidic residues" evidence="1">
    <location>
        <begin position="10"/>
        <end position="20"/>
    </location>
</feature>
<dbReference type="AlphaFoldDB" id="H8GZ05"/>
<evidence type="ECO:0000313" key="3">
    <source>
        <dbReference type="Proteomes" id="UP000007575"/>
    </source>
</evidence>
<dbReference type="Proteomes" id="UP000007575">
    <property type="component" value="Chromosome"/>
</dbReference>
<sequence>MAQGETRRKRAEEGSHDDSIRTLVHLARPALFAARPGRRHLRTLRSRLCINPTKKACWTYKKTCVPPG</sequence>
<evidence type="ECO:0000313" key="2">
    <source>
        <dbReference type="EMBL" id="AFD26123.1"/>
    </source>
</evidence>